<evidence type="ECO:0000256" key="1">
    <source>
        <dbReference type="SAM" id="Phobius"/>
    </source>
</evidence>
<feature type="transmembrane region" description="Helical" evidence="1">
    <location>
        <begin position="96"/>
        <end position="116"/>
    </location>
</feature>
<dbReference type="OrthoDB" id="2572814at2"/>
<feature type="transmembrane region" description="Helical" evidence="1">
    <location>
        <begin position="255"/>
        <end position="272"/>
    </location>
</feature>
<feature type="transmembrane region" description="Helical" evidence="1">
    <location>
        <begin position="156"/>
        <end position="179"/>
    </location>
</feature>
<proteinExistence type="predicted"/>
<evidence type="ECO:0000313" key="2">
    <source>
        <dbReference type="EMBL" id="SDZ25314.1"/>
    </source>
</evidence>
<keyword evidence="1" id="KW-1133">Transmembrane helix</keyword>
<feature type="transmembrane region" description="Helical" evidence="1">
    <location>
        <begin position="23"/>
        <end position="49"/>
    </location>
</feature>
<protein>
    <submittedName>
        <fullName evidence="2">Uncharacterized protein</fullName>
    </submittedName>
</protein>
<feature type="transmembrane region" description="Helical" evidence="1">
    <location>
        <begin position="69"/>
        <end position="89"/>
    </location>
</feature>
<keyword evidence="3" id="KW-1185">Reference proteome</keyword>
<feature type="transmembrane region" description="Helical" evidence="1">
    <location>
        <begin position="199"/>
        <end position="219"/>
    </location>
</feature>
<reference evidence="3" key="1">
    <citation type="submission" date="2016-10" db="EMBL/GenBank/DDBJ databases">
        <authorList>
            <person name="Varghese N."/>
            <person name="Submissions S."/>
        </authorList>
    </citation>
    <scope>NUCLEOTIDE SEQUENCE [LARGE SCALE GENOMIC DNA]</scope>
    <source>
        <strain evidence="3">SP</strain>
    </source>
</reference>
<feature type="transmembrane region" description="Helical" evidence="1">
    <location>
        <begin position="122"/>
        <end position="144"/>
    </location>
</feature>
<sequence length="288" mass="33736">MLYLISFAAFFVWMVILLRKKQLSWHAIIASYSIAVFSADVLEVTFNLLLNLYKFPTHLSKDPVMENEIGIIFADTLILPITLIIFVYYARNRRPWRISLIFASLMIFKEWIYVILGYMEYIHWNLAISAAFYVIGFRVGAFLAPRIATYHPPVPYWIFLLSFSHTVIMWFGAIFASPVLQMYQFKPGIFEDVMADCRFIDLLSGDILAILCVLLLLRIPQRFKPPVLAAVASLGIGFSLYAYHREWLVYYNWNHFFMVLRYLVPCGIIWLYDRWELAYRAAKTTEIA</sequence>
<organism evidence="2 3">
    <name type="scientific">Evansella caseinilytica</name>
    <dbReference type="NCBI Taxonomy" id="1503961"/>
    <lineage>
        <taxon>Bacteria</taxon>
        <taxon>Bacillati</taxon>
        <taxon>Bacillota</taxon>
        <taxon>Bacilli</taxon>
        <taxon>Bacillales</taxon>
        <taxon>Bacillaceae</taxon>
        <taxon>Evansella</taxon>
    </lineage>
</organism>
<dbReference type="AlphaFoldDB" id="A0A1H3RHV3"/>
<keyword evidence="1" id="KW-0812">Transmembrane</keyword>
<gene>
    <name evidence="2" type="ORF">SAMN05421736_108114</name>
</gene>
<dbReference type="EMBL" id="FNPI01000008">
    <property type="protein sequence ID" value="SDZ25314.1"/>
    <property type="molecule type" value="Genomic_DNA"/>
</dbReference>
<feature type="transmembrane region" description="Helical" evidence="1">
    <location>
        <begin position="226"/>
        <end position="243"/>
    </location>
</feature>
<accession>A0A1H3RHV3</accession>
<evidence type="ECO:0000313" key="3">
    <source>
        <dbReference type="Proteomes" id="UP000198935"/>
    </source>
</evidence>
<name>A0A1H3RHV3_9BACI</name>
<dbReference type="Proteomes" id="UP000198935">
    <property type="component" value="Unassembled WGS sequence"/>
</dbReference>
<keyword evidence="1" id="KW-0472">Membrane</keyword>